<sequence>MLEEKDEDEFIRFIYARVCYVYTRFPNRVAREHRGDRCCFNKCLDARVLINRRCHPFNSRPIFSHATTIVIYGNREIDDEISSELLRASSVAAAACVALHNNSPVELGNDNIAIDRPRRVDHKQLAPLRVIGRGRLCATRSAKPALQLVVVAPLLCSRDIDFDVGVCSAVSSVCVSVQLYRVCSVGPPHPPIIIHI</sequence>
<dbReference type="Proteomes" id="UP000479190">
    <property type="component" value="Unassembled WGS sequence"/>
</dbReference>
<name>A0A6H5IUD6_9HYME</name>
<dbReference type="EMBL" id="CADCXV010000906">
    <property type="protein sequence ID" value="CAB0038406.1"/>
    <property type="molecule type" value="Genomic_DNA"/>
</dbReference>
<organism evidence="1 2">
    <name type="scientific">Trichogramma brassicae</name>
    <dbReference type="NCBI Taxonomy" id="86971"/>
    <lineage>
        <taxon>Eukaryota</taxon>
        <taxon>Metazoa</taxon>
        <taxon>Ecdysozoa</taxon>
        <taxon>Arthropoda</taxon>
        <taxon>Hexapoda</taxon>
        <taxon>Insecta</taxon>
        <taxon>Pterygota</taxon>
        <taxon>Neoptera</taxon>
        <taxon>Endopterygota</taxon>
        <taxon>Hymenoptera</taxon>
        <taxon>Apocrita</taxon>
        <taxon>Proctotrupomorpha</taxon>
        <taxon>Chalcidoidea</taxon>
        <taxon>Trichogrammatidae</taxon>
        <taxon>Trichogramma</taxon>
    </lineage>
</organism>
<evidence type="ECO:0000313" key="1">
    <source>
        <dbReference type="EMBL" id="CAB0038406.1"/>
    </source>
</evidence>
<proteinExistence type="predicted"/>
<accession>A0A6H5IUD6</accession>
<reference evidence="1 2" key="1">
    <citation type="submission" date="2020-02" db="EMBL/GenBank/DDBJ databases">
        <authorList>
            <person name="Ferguson B K."/>
        </authorList>
    </citation>
    <scope>NUCLEOTIDE SEQUENCE [LARGE SCALE GENOMIC DNA]</scope>
</reference>
<dbReference type="AlphaFoldDB" id="A0A6H5IUD6"/>
<keyword evidence="2" id="KW-1185">Reference proteome</keyword>
<protein>
    <submittedName>
        <fullName evidence="1">Uncharacterized protein</fullName>
    </submittedName>
</protein>
<gene>
    <name evidence="1" type="ORF">TBRA_LOCUS10189</name>
</gene>
<evidence type="ECO:0000313" key="2">
    <source>
        <dbReference type="Proteomes" id="UP000479190"/>
    </source>
</evidence>